<evidence type="ECO:0000313" key="2">
    <source>
        <dbReference type="EMBL" id="VDO87056.1"/>
    </source>
</evidence>
<evidence type="ECO:0000313" key="4">
    <source>
        <dbReference type="WBParaSite" id="HPBE_0001099201-mRNA-1"/>
    </source>
</evidence>
<feature type="region of interest" description="Disordered" evidence="1">
    <location>
        <begin position="412"/>
        <end position="447"/>
    </location>
</feature>
<reference evidence="2 3" key="1">
    <citation type="submission" date="2018-11" db="EMBL/GenBank/DDBJ databases">
        <authorList>
            <consortium name="Pathogen Informatics"/>
        </authorList>
    </citation>
    <scope>NUCLEOTIDE SEQUENCE [LARGE SCALE GENOMIC DNA]</scope>
</reference>
<keyword evidence="3" id="KW-1185">Reference proteome</keyword>
<proteinExistence type="predicted"/>
<accession>A0A3P7YGA7</accession>
<dbReference type="AlphaFoldDB" id="A0A3P7YGA7"/>
<gene>
    <name evidence="2" type="ORF">HPBE_LOCUS10993</name>
</gene>
<name>A0A3P7YGA7_HELPZ</name>
<sequence>MVILREPSEKAIIRNMEEVPPMDVEVDENTAPQTVSAWREETMRKEREDEWKDCVQVINEARKRVLDIMSEAKISRQAKAGIEVEWTRVVETVERAAALTSPAERGHILFQCVDECFSATKLRDIEGVAFPGAFGRQPFGDIWSAWKTTSIFIREDLTVARKIELYRERAVVLDVEALRRILKLAYSVCTEWTEFVLATNKIAKHEPVENNNVVEFYRAAFEQLKRDLEKDSRAARKEKQGPTGYAAPEAALLLERDGPRGGLITKVVTSYGALKETLLNWATFGIWVIVFPIEVRGKKDVIEEIVGIVRSHLEGGGKVVTAWTPITAAKKDSWIAMVPLWRALDAIFIRIGGNEQVVTTASNFMKEGKVFLEAGSPESATQFYNTYPGVAAAKLLYSAITRKADQFRLPELDRSLRTTTPRRRGMLDKDTDGNGRDGGIPFKKRAL</sequence>
<dbReference type="OrthoDB" id="5863011at2759"/>
<reference evidence="4" key="2">
    <citation type="submission" date="2019-09" db="UniProtKB">
        <authorList>
            <consortium name="WormBaseParasite"/>
        </authorList>
    </citation>
    <scope>IDENTIFICATION</scope>
</reference>
<feature type="compositionally biased region" description="Basic and acidic residues" evidence="1">
    <location>
        <begin position="425"/>
        <end position="435"/>
    </location>
</feature>
<dbReference type="EMBL" id="UZAH01026945">
    <property type="protein sequence ID" value="VDO87056.1"/>
    <property type="molecule type" value="Genomic_DNA"/>
</dbReference>
<dbReference type="WBParaSite" id="HPBE_0001099201-mRNA-1">
    <property type="protein sequence ID" value="HPBE_0001099201-mRNA-1"/>
    <property type="gene ID" value="HPBE_0001099201"/>
</dbReference>
<evidence type="ECO:0000256" key="1">
    <source>
        <dbReference type="SAM" id="MobiDB-lite"/>
    </source>
</evidence>
<organism evidence="2">
    <name type="scientific">Heligmosomoides polygyrus</name>
    <name type="common">Parasitic roundworm</name>
    <dbReference type="NCBI Taxonomy" id="6339"/>
    <lineage>
        <taxon>Eukaryota</taxon>
        <taxon>Metazoa</taxon>
        <taxon>Ecdysozoa</taxon>
        <taxon>Nematoda</taxon>
        <taxon>Chromadorea</taxon>
        <taxon>Rhabditida</taxon>
        <taxon>Rhabditina</taxon>
        <taxon>Rhabditomorpha</taxon>
        <taxon>Strongyloidea</taxon>
        <taxon>Heligmosomidae</taxon>
        <taxon>Heligmosomoides</taxon>
    </lineage>
</organism>
<evidence type="ECO:0000313" key="3">
    <source>
        <dbReference type="Proteomes" id="UP000050761"/>
    </source>
</evidence>
<dbReference type="Proteomes" id="UP000050761">
    <property type="component" value="Unassembled WGS sequence"/>
</dbReference>
<protein>
    <submittedName>
        <fullName evidence="2 4">Uncharacterized protein</fullName>
    </submittedName>
</protein>